<dbReference type="Gene3D" id="3.40.1190.20">
    <property type="match status" value="1"/>
</dbReference>
<reference evidence="5" key="1">
    <citation type="submission" date="2017-02" db="EMBL/GenBank/DDBJ databases">
        <authorList>
            <person name="Varghese N."/>
            <person name="Submissions S."/>
        </authorList>
    </citation>
    <scope>NUCLEOTIDE SEQUENCE [LARGE SCALE GENOMIC DNA]</scope>
    <source>
        <strain evidence="5">USBA 833</strain>
    </source>
</reference>
<evidence type="ECO:0000256" key="2">
    <source>
        <dbReference type="ARBA" id="ARBA00022777"/>
    </source>
</evidence>
<dbReference type="Pfam" id="PF00294">
    <property type="entry name" value="PfkB"/>
    <property type="match status" value="1"/>
</dbReference>
<keyword evidence="5" id="KW-1185">Reference proteome</keyword>
<evidence type="ECO:0000259" key="3">
    <source>
        <dbReference type="Pfam" id="PF00294"/>
    </source>
</evidence>
<dbReference type="Proteomes" id="UP000190105">
    <property type="component" value="Unassembled WGS sequence"/>
</dbReference>
<dbReference type="InterPro" id="IPR029056">
    <property type="entry name" value="Ribokinase-like"/>
</dbReference>
<dbReference type="STRING" id="1147123.SAMN05443428_1283"/>
<dbReference type="RefSeq" id="WP_078697529.1">
    <property type="nucleotide sequence ID" value="NZ_FUYH01000028.1"/>
</dbReference>
<dbReference type="InterPro" id="IPR011611">
    <property type="entry name" value="PfkB_dom"/>
</dbReference>
<feature type="domain" description="Carbohydrate kinase PfkB" evidence="3">
    <location>
        <begin position="12"/>
        <end position="300"/>
    </location>
</feature>
<dbReference type="GO" id="GO:0016301">
    <property type="term" value="F:kinase activity"/>
    <property type="evidence" value="ECO:0007669"/>
    <property type="project" value="UniProtKB-KW"/>
</dbReference>
<evidence type="ECO:0000256" key="1">
    <source>
        <dbReference type="ARBA" id="ARBA00022679"/>
    </source>
</evidence>
<sequence length="321" mass="35464">MEKRCIINNNDYVLVLGGANVDIQGVPKDKLILRDSNIGTINISLGGVARNIAENLSRLGVYVKLLTAVGDDLYGNKILEHCKDLKIDVSDVIVSKKHSTSTYLSILDEKKDMAVALSCMDICEEITIDYIKSKENIFKNSKICIADTNLSREVLEYITQIKDVNIFLDTVSTSKAQRVKDFIGRLHTIKPNRYEAQVLTGISVDSVDNAKRACEYLLNKGVKRVFLSLGEEGALCAGQEFNMFKIDMQKIKVVNATGAGDAFLAGLAFASIKCMDITECAKFAMSCAAIALLSENTISDEMSVENVYKKMKEMELCLKNI</sequence>
<evidence type="ECO:0000313" key="4">
    <source>
        <dbReference type="EMBL" id="SKA98241.1"/>
    </source>
</evidence>
<dbReference type="CDD" id="cd01941">
    <property type="entry name" value="YeiC_kinase_like"/>
    <property type="match status" value="1"/>
</dbReference>
<organism evidence="4 5">
    <name type="scientific">Caloramator quimbayensis</name>
    <dbReference type="NCBI Taxonomy" id="1147123"/>
    <lineage>
        <taxon>Bacteria</taxon>
        <taxon>Bacillati</taxon>
        <taxon>Bacillota</taxon>
        <taxon>Clostridia</taxon>
        <taxon>Eubacteriales</taxon>
        <taxon>Clostridiaceae</taxon>
        <taxon>Caloramator</taxon>
    </lineage>
</organism>
<dbReference type="EMBL" id="FUYH01000028">
    <property type="protein sequence ID" value="SKA98241.1"/>
    <property type="molecule type" value="Genomic_DNA"/>
</dbReference>
<accession>A0A1T4YAB0</accession>
<keyword evidence="1" id="KW-0808">Transferase</keyword>
<dbReference type="PANTHER" id="PTHR10584:SF166">
    <property type="entry name" value="RIBOKINASE"/>
    <property type="match status" value="1"/>
</dbReference>
<proteinExistence type="predicted"/>
<protein>
    <submittedName>
        <fullName evidence="4">Pseudouridine kinase</fullName>
    </submittedName>
</protein>
<dbReference type="PANTHER" id="PTHR10584">
    <property type="entry name" value="SUGAR KINASE"/>
    <property type="match status" value="1"/>
</dbReference>
<name>A0A1T4YAB0_9CLOT</name>
<keyword evidence="2 4" id="KW-0418">Kinase</keyword>
<dbReference type="InterPro" id="IPR002173">
    <property type="entry name" value="Carboh/pur_kinase_PfkB_CS"/>
</dbReference>
<dbReference type="SUPFAM" id="SSF53613">
    <property type="entry name" value="Ribokinase-like"/>
    <property type="match status" value="1"/>
</dbReference>
<evidence type="ECO:0000313" key="5">
    <source>
        <dbReference type="Proteomes" id="UP000190105"/>
    </source>
</evidence>
<dbReference type="OrthoDB" id="9806249at2"/>
<gene>
    <name evidence="4" type="ORF">SAMN05443428_1283</name>
</gene>
<dbReference type="PROSITE" id="PS00583">
    <property type="entry name" value="PFKB_KINASES_1"/>
    <property type="match status" value="1"/>
</dbReference>
<dbReference type="AlphaFoldDB" id="A0A1T4YAB0"/>